<gene>
    <name evidence="2" type="ORF">GUITHDRAFT_131635</name>
</gene>
<dbReference type="eggNOG" id="ENOG502QWNX">
    <property type="taxonomic scope" value="Eukaryota"/>
</dbReference>
<dbReference type="Proteomes" id="UP000011087">
    <property type="component" value="Unassembled WGS sequence"/>
</dbReference>
<dbReference type="EnsemblProtists" id="EKX55439">
    <property type="protein sequence ID" value="EKX55439"/>
    <property type="gene ID" value="GUITHDRAFT_131635"/>
</dbReference>
<evidence type="ECO:0008006" key="5">
    <source>
        <dbReference type="Google" id="ProtNLM"/>
    </source>
</evidence>
<dbReference type="KEGG" id="gtt:GUITHDRAFT_131635"/>
<dbReference type="InterPro" id="IPR036412">
    <property type="entry name" value="HAD-like_sf"/>
</dbReference>
<keyword evidence="4" id="KW-1185">Reference proteome</keyword>
<dbReference type="PaxDb" id="55529-EKX55439"/>
<evidence type="ECO:0000256" key="1">
    <source>
        <dbReference type="SAM" id="SignalP"/>
    </source>
</evidence>
<protein>
    <recommendedName>
        <fullName evidence="5">Haloacid dehalogenase-like hydrolase</fullName>
    </recommendedName>
</protein>
<dbReference type="OMA" id="WEMPVLI"/>
<feature type="chain" id="PRO_5008772187" description="Haloacid dehalogenase-like hydrolase" evidence="1">
    <location>
        <begin position="23"/>
        <end position="370"/>
    </location>
</feature>
<name>L1K4B0_GUITC</name>
<sequence length="370" mass="41407">MRYAGLALLLLTGCCSIVSVNGFVAAGGTGWPRKLLGHNSFNPGRSRGRVREGSFSLRCDAQEQSVYVFDFDGVLCNTVSNYVETAVLAARQLWPETMQECAYLSARDAGVRKSWVGYDWSQYEADEGGHVPRWLEEKLKQLRPVASDPADLVLAARLCVSEAVTAKRSPSGERPLSAGEMVENWDFMRDVLLHKYQCKKNDLLSTFTAQEAAGQDDIVHWMEKNPLYPGIDIALRSFGDKIYVLTSNEQDFTNSVLKRSGVELERSRVVKVSQDTKVQALSEIAKEYPGTALQVFLTFTLIFANTEHRLHYFDDNAGVIKNVVSDLFLSSRVNVYFASWGYSTPGQKASVAAWPRVQRVELNELNELMH</sequence>
<evidence type="ECO:0000313" key="4">
    <source>
        <dbReference type="Proteomes" id="UP000011087"/>
    </source>
</evidence>
<evidence type="ECO:0000313" key="3">
    <source>
        <dbReference type="EnsemblProtists" id="EKX55439"/>
    </source>
</evidence>
<proteinExistence type="predicted"/>
<dbReference type="RefSeq" id="XP_005842419.1">
    <property type="nucleotide sequence ID" value="XM_005842362.1"/>
</dbReference>
<dbReference type="EMBL" id="JH992965">
    <property type="protein sequence ID" value="EKX55439.1"/>
    <property type="molecule type" value="Genomic_DNA"/>
</dbReference>
<keyword evidence="1" id="KW-0732">Signal</keyword>
<reference evidence="4" key="2">
    <citation type="submission" date="2012-11" db="EMBL/GenBank/DDBJ databases">
        <authorList>
            <person name="Kuo A."/>
            <person name="Curtis B.A."/>
            <person name="Tanifuji G."/>
            <person name="Burki F."/>
            <person name="Gruber A."/>
            <person name="Irimia M."/>
            <person name="Maruyama S."/>
            <person name="Arias M.C."/>
            <person name="Ball S.G."/>
            <person name="Gile G.H."/>
            <person name="Hirakawa Y."/>
            <person name="Hopkins J.F."/>
            <person name="Rensing S.A."/>
            <person name="Schmutz J."/>
            <person name="Symeonidi A."/>
            <person name="Elias M."/>
            <person name="Eveleigh R.J."/>
            <person name="Herman E.K."/>
            <person name="Klute M.J."/>
            <person name="Nakayama T."/>
            <person name="Obornik M."/>
            <person name="Reyes-Prieto A."/>
            <person name="Armbrust E.V."/>
            <person name="Aves S.J."/>
            <person name="Beiko R.G."/>
            <person name="Coutinho P."/>
            <person name="Dacks J.B."/>
            <person name="Durnford D.G."/>
            <person name="Fast N.M."/>
            <person name="Green B.R."/>
            <person name="Grisdale C."/>
            <person name="Hempe F."/>
            <person name="Henrissat B."/>
            <person name="Hoppner M.P."/>
            <person name="Ishida K.-I."/>
            <person name="Kim E."/>
            <person name="Koreny L."/>
            <person name="Kroth P.G."/>
            <person name="Liu Y."/>
            <person name="Malik S.-B."/>
            <person name="Maier U.G."/>
            <person name="McRose D."/>
            <person name="Mock T."/>
            <person name="Neilson J.A."/>
            <person name="Onodera N.T."/>
            <person name="Poole A.M."/>
            <person name="Pritham E.J."/>
            <person name="Richards T.A."/>
            <person name="Rocap G."/>
            <person name="Roy S.W."/>
            <person name="Sarai C."/>
            <person name="Schaack S."/>
            <person name="Shirato S."/>
            <person name="Slamovits C.H."/>
            <person name="Spencer D.F."/>
            <person name="Suzuki S."/>
            <person name="Worden A.Z."/>
            <person name="Zauner S."/>
            <person name="Barry K."/>
            <person name="Bell C."/>
            <person name="Bharti A.K."/>
            <person name="Crow J.A."/>
            <person name="Grimwood J."/>
            <person name="Kramer R."/>
            <person name="Lindquist E."/>
            <person name="Lucas S."/>
            <person name="Salamov A."/>
            <person name="McFadden G.I."/>
            <person name="Lane C.E."/>
            <person name="Keeling P.J."/>
            <person name="Gray M.W."/>
            <person name="Grigoriev I.V."/>
            <person name="Archibald J.M."/>
        </authorList>
    </citation>
    <scope>NUCLEOTIDE SEQUENCE</scope>
    <source>
        <strain evidence="4">CCMP2712</strain>
    </source>
</reference>
<dbReference type="SUPFAM" id="SSF56784">
    <property type="entry name" value="HAD-like"/>
    <property type="match status" value="1"/>
</dbReference>
<organism evidence="2">
    <name type="scientific">Guillardia theta (strain CCMP2712)</name>
    <name type="common">Cryptophyte</name>
    <dbReference type="NCBI Taxonomy" id="905079"/>
    <lineage>
        <taxon>Eukaryota</taxon>
        <taxon>Cryptophyceae</taxon>
        <taxon>Pyrenomonadales</taxon>
        <taxon>Geminigeraceae</taxon>
        <taxon>Guillardia</taxon>
    </lineage>
</organism>
<dbReference type="AlphaFoldDB" id="L1K4B0"/>
<evidence type="ECO:0000313" key="2">
    <source>
        <dbReference type="EMBL" id="EKX55439.1"/>
    </source>
</evidence>
<dbReference type="HOGENOM" id="CLU_072689_0_0_1"/>
<reference evidence="2 4" key="1">
    <citation type="journal article" date="2012" name="Nature">
        <title>Algal genomes reveal evolutionary mosaicism and the fate of nucleomorphs.</title>
        <authorList>
            <consortium name="DOE Joint Genome Institute"/>
            <person name="Curtis B.A."/>
            <person name="Tanifuji G."/>
            <person name="Burki F."/>
            <person name="Gruber A."/>
            <person name="Irimia M."/>
            <person name="Maruyama S."/>
            <person name="Arias M.C."/>
            <person name="Ball S.G."/>
            <person name="Gile G.H."/>
            <person name="Hirakawa Y."/>
            <person name="Hopkins J.F."/>
            <person name="Kuo A."/>
            <person name="Rensing S.A."/>
            <person name="Schmutz J."/>
            <person name="Symeonidi A."/>
            <person name="Elias M."/>
            <person name="Eveleigh R.J."/>
            <person name="Herman E.K."/>
            <person name="Klute M.J."/>
            <person name="Nakayama T."/>
            <person name="Obornik M."/>
            <person name="Reyes-Prieto A."/>
            <person name="Armbrust E.V."/>
            <person name="Aves S.J."/>
            <person name="Beiko R.G."/>
            <person name="Coutinho P."/>
            <person name="Dacks J.B."/>
            <person name="Durnford D.G."/>
            <person name="Fast N.M."/>
            <person name="Green B.R."/>
            <person name="Grisdale C.J."/>
            <person name="Hempel F."/>
            <person name="Henrissat B."/>
            <person name="Hoppner M.P."/>
            <person name="Ishida K."/>
            <person name="Kim E."/>
            <person name="Koreny L."/>
            <person name="Kroth P.G."/>
            <person name="Liu Y."/>
            <person name="Malik S.B."/>
            <person name="Maier U.G."/>
            <person name="McRose D."/>
            <person name="Mock T."/>
            <person name="Neilson J.A."/>
            <person name="Onodera N.T."/>
            <person name="Poole A.M."/>
            <person name="Pritham E.J."/>
            <person name="Richards T.A."/>
            <person name="Rocap G."/>
            <person name="Roy S.W."/>
            <person name="Sarai C."/>
            <person name="Schaack S."/>
            <person name="Shirato S."/>
            <person name="Slamovits C.H."/>
            <person name="Spencer D.F."/>
            <person name="Suzuki S."/>
            <person name="Worden A.Z."/>
            <person name="Zauner S."/>
            <person name="Barry K."/>
            <person name="Bell C."/>
            <person name="Bharti A.K."/>
            <person name="Crow J.A."/>
            <person name="Grimwood J."/>
            <person name="Kramer R."/>
            <person name="Lindquist E."/>
            <person name="Lucas S."/>
            <person name="Salamov A."/>
            <person name="McFadden G.I."/>
            <person name="Lane C.E."/>
            <person name="Keeling P.J."/>
            <person name="Gray M.W."/>
            <person name="Grigoriev I.V."/>
            <person name="Archibald J.M."/>
        </authorList>
    </citation>
    <scope>NUCLEOTIDE SEQUENCE</scope>
    <source>
        <strain evidence="2 4">CCMP2712</strain>
    </source>
</reference>
<dbReference type="GeneID" id="17312056"/>
<dbReference type="OrthoDB" id="417952at2759"/>
<feature type="signal peptide" evidence="1">
    <location>
        <begin position="1"/>
        <end position="22"/>
    </location>
</feature>
<accession>L1K4B0</accession>
<reference evidence="3" key="3">
    <citation type="submission" date="2016-03" db="UniProtKB">
        <authorList>
            <consortium name="EnsemblProtists"/>
        </authorList>
    </citation>
    <scope>IDENTIFICATION</scope>
</reference>